<name>A0ABU4NW11_9ACTN</name>
<dbReference type="RefSeq" id="WP_159058465.1">
    <property type="nucleotide sequence ID" value="NZ_JARAUR010000014.1"/>
</dbReference>
<comment type="caution">
    <text evidence="2">The sequence shown here is derived from an EMBL/GenBank/DDBJ whole genome shotgun (WGS) entry which is preliminary data.</text>
</comment>
<accession>A0ABU4NW11</accession>
<proteinExistence type="predicted"/>
<evidence type="ECO:0000259" key="1">
    <source>
        <dbReference type="Pfam" id="PF20271"/>
    </source>
</evidence>
<dbReference type="InterPro" id="IPR046924">
    <property type="entry name" value="CATASP"/>
</dbReference>
<evidence type="ECO:0000313" key="2">
    <source>
        <dbReference type="EMBL" id="MDX3706273.1"/>
    </source>
</evidence>
<dbReference type="EMBL" id="JARAYU010000026">
    <property type="protein sequence ID" value="MDX3706273.1"/>
    <property type="molecule type" value="Genomic_DNA"/>
</dbReference>
<protein>
    <recommendedName>
        <fullName evidence="1">CATRA-Associated Small Protein domain-containing protein</fullName>
    </recommendedName>
</protein>
<organism evidence="2 3">
    <name type="scientific">Streptomyces europaeiscabiei</name>
    <dbReference type="NCBI Taxonomy" id="146819"/>
    <lineage>
        <taxon>Bacteria</taxon>
        <taxon>Bacillati</taxon>
        <taxon>Actinomycetota</taxon>
        <taxon>Actinomycetes</taxon>
        <taxon>Kitasatosporales</taxon>
        <taxon>Streptomycetaceae</taxon>
        <taxon>Streptomyces</taxon>
    </lineage>
</organism>
<sequence length="118" mass="12133">MQSRAGSPAAGMDAALLARARELLDDVPTWRLPPAAWSRPAAAVEALAAAYDTGDGVALGVAVARLEVLSPNRVERIADPADVPPPEPLQERVTALVHIIAEPGEGAAGEAGGDDEQH</sequence>
<feature type="domain" description="CATRA-Associated Small Protein" evidence="1">
    <location>
        <begin position="19"/>
        <end position="100"/>
    </location>
</feature>
<keyword evidence="3" id="KW-1185">Reference proteome</keyword>
<gene>
    <name evidence="2" type="ORF">PV662_42480</name>
</gene>
<reference evidence="2 3" key="1">
    <citation type="journal article" date="2023" name="Microb. Genom.">
        <title>Mesoterricola silvestris gen. nov., sp. nov., Mesoterricola sediminis sp. nov., Geothrix oryzae sp. nov., Geothrix edaphica sp. nov., Geothrix rubra sp. nov., and Geothrix limicola sp. nov., six novel members of Acidobacteriota isolated from soils.</title>
        <authorList>
            <person name="Weisberg A.J."/>
            <person name="Pearce E."/>
            <person name="Kramer C.G."/>
            <person name="Chang J.H."/>
            <person name="Clarke C.R."/>
        </authorList>
    </citation>
    <scope>NUCLEOTIDE SEQUENCE [LARGE SCALE GENOMIC DNA]</scope>
    <source>
        <strain evidence="2 3">ID09-01A</strain>
    </source>
</reference>
<evidence type="ECO:0000313" key="3">
    <source>
        <dbReference type="Proteomes" id="UP001271274"/>
    </source>
</evidence>
<dbReference type="Proteomes" id="UP001271274">
    <property type="component" value="Unassembled WGS sequence"/>
</dbReference>
<dbReference type="Pfam" id="PF20271">
    <property type="entry name" value="CATASP"/>
    <property type="match status" value="1"/>
</dbReference>